<dbReference type="EMBL" id="CM047908">
    <property type="protein sequence ID" value="KAJ0081571.1"/>
    <property type="molecule type" value="Genomic_DNA"/>
</dbReference>
<accession>A0ACC1A706</accession>
<reference evidence="2" key="1">
    <citation type="journal article" date="2023" name="G3 (Bethesda)">
        <title>Genome assembly and association tests identify interacting loci associated with vigor, precocity, and sex in interspecific pistachio rootstocks.</title>
        <authorList>
            <person name="Palmer W."/>
            <person name="Jacygrad E."/>
            <person name="Sagayaradj S."/>
            <person name="Cavanaugh K."/>
            <person name="Han R."/>
            <person name="Bertier L."/>
            <person name="Beede B."/>
            <person name="Kafkas S."/>
            <person name="Golino D."/>
            <person name="Preece J."/>
            <person name="Michelmore R."/>
        </authorList>
    </citation>
    <scope>NUCLEOTIDE SEQUENCE [LARGE SCALE GENOMIC DNA]</scope>
</reference>
<sequence length="50" mass="5786">MIYLFMNLTVLIDWRAWTVLKFLGADALKEVIENAELYQPQVPARAMQCA</sequence>
<proteinExistence type="predicted"/>
<evidence type="ECO:0000313" key="2">
    <source>
        <dbReference type="Proteomes" id="UP001164250"/>
    </source>
</evidence>
<evidence type="ECO:0000313" key="1">
    <source>
        <dbReference type="EMBL" id="KAJ0081571.1"/>
    </source>
</evidence>
<dbReference type="Proteomes" id="UP001164250">
    <property type="component" value="Chromosome 12"/>
</dbReference>
<name>A0ACC1A706_9ROSI</name>
<gene>
    <name evidence="1" type="ORF">Patl1_11523</name>
</gene>
<keyword evidence="2" id="KW-1185">Reference proteome</keyword>
<organism evidence="1 2">
    <name type="scientific">Pistacia atlantica</name>
    <dbReference type="NCBI Taxonomy" id="434234"/>
    <lineage>
        <taxon>Eukaryota</taxon>
        <taxon>Viridiplantae</taxon>
        <taxon>Streptophyta</taxon>
        <taxon>Embryophyta</taxon>
        <taxon>Tracheophyta</taxon>
        <taxon>Spermatophyta</taxon>
        <taxon>Magnoliopsida</taxon>
        <taxon>eudicotyledons</taxon>
        <taxon>Gunneridae</taxon>
        <taxon>Pentapetalae</taxon>
        <taxon>rosids</taxon>
        <taxon>malvids</taxon>
        <taxon>Sapindales</taxon>
        <taxon>Anacardiaceae</taxon>
        <taxon>Pistacia</taxon>
    </lineage>
</organism>
<comment type="caution">
    <text evidence="1">The sequence shown here is derived from an EMBL/GenBank/DDBJ whole genome shotgun (WGS) entry which is preliminary data.</text>
</comment>
<protein>
    <submittedName>
        <fullName evidence="1">Uncharacterized protein</fullName>
    </submittedName>
</protein>